<dbReference type="EMBL" id="JAHSPG010000013">
    <property type="protein sequence ID" value="MBV4358971.1"/>
    <property type="molecule type" value="Genomic_DNA"/>
</dbReference>
<dbReference type="Proteomes" id="UP000812270">
    <property type="component" value="Unassembled WGS sequence"/>
</dbReference>
<dbReference type="RefSeq" id="WP_217792763.1">
    <property type="nucleotide sequence ID" value="NZ_JAHSPG010000013.1"/>
</dbReference>
<evidence type="ECO:0000313" key="2">
    <source>
        <dbReference type="Proteomes" id="UP000812270"/>
    </source>
</evidence>
<comment type="caution">
    <text evidence="1">The sequence shown here is derived from an EMBL/GenBank/DDBJ whole genome shotgun (WGS) entry which is preliminary data.</text>
</comment>
<reference evidence="1" key="1">
    <citation type="submission" date="2021-06" db="EMBL/GenBank/DDBJ databases">
        <authorList>
            <person name="Huq M.A."/>
        </authorList>
    </citation>
    <scope>NUCLEOTIDE SEQUENCE</scope>
    <source>
        <strain evidence="1">MAH-26</strain>
    </source>
</reference>
<accession>A0A9E2S9M4</accession>
<sequence length="69" mass="7881">MVKFFDNKLVIEITTPSPNETLHDLQHSLLHLLLLKDSQQVTDGVAEWNAIHLLTELLLPLKAYPDVLH</sequence>
<protein>
    <submittedName>
        <fullName evidence="1">Uncharacterized protein</fullName>
    </submittedName>
</protein>
<dbReference type="AlphaFoldDB" id="A0A9E2S9M4"/>
<keyword evidence="2" id="KW-1185">Reference proteome</keyword>
<evidence type="ECO:0000313" key="1">
    <source>
        <dbReference type="EMBL" id="MBV4358971.1"/>
    </source>
</evidence>
<name>A0A9E2S9M4_9BACT</name>
<proteinExistence type="predicted"/>
<organism evidence="1 2">
    <name type="scientific">Pinibacter aurantiacus</name>
    <dbReference type="NCBI Taxonomy" id="2851599"/>
    <lineage>
        <taxon>Bacteria</taxon>
        <taxon>Pseudomonadati</taxon>
        <taxon>Bacteroidota</taxon>
        <taxon>Chitinophagia</taxon>
        <taxon>Chitinophagales</taxon>
        <taxon>Chitinophagaceae</taxon>
        <taxon>Pinibacter</taxon>
    </lineage>
</organism>
<gene>
    <name evidence="1" type="ORF">KTO63_17520</name>
</gene>